<dbReference type="STRING" id="1703345.A3860_11770"/>
<comment type="caution">
    <text evidence="1">The sequence shown here is derived from an EMBL/GenBank/DDBJ whole genome shotgun (WGS) entry which is preliminary data.</text>
</comment>
<evidence type="ECO:0000313" key="1">
    <source>
        <dbReference type="EMBL" id="OQP57228.1"/>
    </source>
</evidence>
<sequence length="74" mass="8276">MRRDLKKYFEVHFGTFVHVSAHEIETACSLESPLSGLEGFLYIKSGQTVSVKPWIIPAAAIRKILTDALNNSKN</sequence>
<accession>A0A1V9FFU3</accession>
<gene>
    <name evidence="1" type="ORF">A3860_11770</name>
</gene>
<proteinExistence type="predicted"/>
<dbReference type="AlphaFoldDB" id="A0A1V9FFU3"/>
<name>A0A1V9FFU3_9BACT</name>
<dbReference type="RefSeq" id="WP_081156193.1">
    <property type="nucleotide sequence ID" value="NZ_LVYD01000124.1"/>
</dbReference>
<keyword evidence="2" id="KW-1185">Reference proteome</keyword>
<dbReference type="EMBL" id="LVYD01000124">
    <property type="protein sequence ID" value="OQP57228.1"/>
    <property type="molecule type" value="Genomic_DNA"/>
</dbReference>
<protein>
    <submittedName>
        <fullName evidence="1">Uncharacterized protein</fullName>
    </submittedName>
</protein>
<evidence type="ECO:0000313" key="2">
    <source>
        <dbReference type="Proteomes" id="UP000192796"/>
    </source>
</evidence>
<dbReference type="Proteomes" id="UP000192796">
    <property type="component" value="Unassembled WGS sequence"/>
</dbReference>
<dbReference type="OrthoDB" id="9849078at2"/>
<reference evidence="1 2" key="1">
    <citation type="submission" date="2016-03" db="EMBL/GenBank/DDBJ databases">
        <title>Niastella vici sp. nov., isolated from farmland soil.</title>
        <authorList>
            <person name="Chen L."/>
            <person name="Wang D."/>
            <person name="Yang S."/>
            <person name="Wang G."/>
        </authorList>
    </citation>
    <scope>NUCLEOTIDE SEQUENCE [LARGE SCALE GENOMIC DNA]</scope>
    <source>
        <strain evidence="1 2">DJ57</strain>
    </source>
</reference>
<organism evidence="1 2">
    <name type="scientific">Niastella vici</name>
    <dbReference type="NCBI Taxonomy" id="1703345"/>
    <lineage>
        <taxon>Bacteria</taxon>
        <taxon>Pseudomonadati</taxon>
        <taxon>Bacteroidota</taxon>
        <taxon>Chitinophagia</taxon>
        <taxon>Chitinophagales</taxon>
        <taxon>Chitinophagaceae</taxon>
        <taxon>Niastella</taxon>
    </lineage>
</organism>